<evidence type="ECO:0000256" key="7">
    <source>
        <dbReference type="ARBA" id="ARBA00030439"/>
    </source>
</evidence>
<keyword evidence="5 9" id="KW-0479">Metal-binding</keyword>
<feature type="binding site" evidence="9">
    <location>
        <position position="132"/>
    </location>
    <ligand>
        <name>a divalent metal cation</name>
        <dbReference type="ChEBI" id="CHEBI:60240"/>
    </ligand>
</feature>
<dbReference type="InterPro" id="IPR043129">
    <property type="entry name" value="ATPase_NBD"/>
</dbReference>
<evidence type="ECO:0000256" key="10">
    <source>
        <dbReference type="SAM" id="Phobius"/>
    </source>
</evidence>
<proteinExistence type="inferred from homology"/>
<keyword evidence="10" id="KW-0812">Transmembrane</keyword>
<feature type="binding site" evidence="9">
    <location>
        <position position="296"/>
    </location>
    <ligand>
        <name>a divalent metal cation</name>
        <dbReference type="ChEBI" id="CHEBI:60240"/>
    </ligand>
</feature>
<feature type="binding site" evidence="9">
    <location>
        <position position="164"/>
    </location>
    <ligand>
        <name>substrate</name>
    </ligand>
</feature>
<evidence type="ECO:0000313" key="13">
    <source>
        <dbReference type="Proteomes" id="UP000005237"/>
    </source>
</evidence>
<evidence type="ECO:0000256" key="3">
    <source>
        <dbReference type="ARBA" id="ARBA00022679"/>
    </source>
</evidence>
<dbReference type="GO" id="GO:0000408">
    <property type="term" value="C:EKC/KEOPS complex"/>
    <property type="evidence" value="ECO:0007669"/>
    <property type="project" value="InterPro"/>
</dbReference>
<dbReference type="Pfam" id="PF00814">
    <property type="entry name" value="TsaD"/>
    <property type="match status" value="1"/>
</dbReference>
<comment type="cofactor">
    <cofactor evidence="9">
        <name>a divalent metal cation</name>
        <dbReference type="ChEBI" id="CHEBI:60240"/>
    </cofactor>
    <text evidence="9">Binds 1 divalent metal cation per subunit.</text>
</comment>
<dbReference type="NCBIfam" id="TIGR00329">
    <property type="entry name" value="gcp_kae1"/>
    <property type="match status" value="1"/>
</dbReference>
<comment type="catalytic activity">
    <reaction evidence="8 9">
        <text>L-threonylcarbamoyladenylate + adenosine(37) in tRNA = N(6)-L-threonylcarbamoyladenosine(37) in tRNA + AMP + H(+)</text>
        <dbReference type="Rhea" id="RHEA:37059"/>
        <dbReference type="Rhea" id="RHEA-COMP:10162"/>
        <dbReference type="Rhea" id="RHEA-COMP:10163"/>
        <dbReference type="ChEBI" id="CHEBI:15378"/>
        <dbReference type="ChEBI" id="CHEBI:73682"/>
        <dbReference type="ChEBI" id="CHEBI:74411"/>
        <dbReference type="ChEBI" id="CHEBI:74418"/>
        <dbReference type="ChEBI" id="CHEBI:456215"/>
        <dbReference type="EC" id="2.3.1.234"/>
    </reaction>
</comment>
<accession>A0A8R1E5K9</accession>
<organism evidence="12 13">
    <name type="scientific">Caenorhabditis japonica</name>
    <dbReference type="NCBI Taxonomy" id="281687"/>
    <lineage>
        <taxon>Eukaryota</taxon>
        <taxon>Metazoa</taxon>
        <taxon>Ecdysozoa</taxon>
        <taxon>Nematoda</taxon>
        <taxon>Chromadorea</taxon>
        <taxon>Rhabditida</taxon>
        <taxon>Rhabditina</taxon>
        <taxon>Rhabditomorpha</taxon>
        <taxon>Rhabditoidea</taxon>
        <taxon>Rhabditidae</taxon>
        <taxon>Peloderinae</taxon>
        <taxon>Caenorhabditis</taxon>
    </lineage>
</organism>
<dbReference type="FunFam" id="3.30.420.40:FF:000141">
    <property type="entry name" value="Probable tRNA N6-adenosine threonylcarbamoyltransferase"/>
    <property type="match status" value="1"/>
</dbReference>
<dbReference type="InterPro" id="IPR017861">
    <property type="entry name" value="KAE1/TsaD"/>
</dbReference>
<keyword evidence="4 9" id="KW-0819">tRNA processing</keyword>
<dbReference type="SUPFAM" id="SSF53067">
    <property type="entry name" value="Actin-like ATPase domain"/>
    <property type="match status" value="1"/>
</dbReference>
<protein>
    <recommendedName>
        <fullName evidence="1">N(6)-L-threonylcarbamoyladenine synthase</fullName>
        <ecNumber evidence="1">2.3.1.234</ecNumber>
    </recommendedName>
    <alternativeName>
        <fullName evidence="7">N6-L-threonylcarbamoyladenine synthase</fullName>
    </alternativeName>
</protein>
<dbReference type="Proteomes" id="UP000005237">
    <property type="component" value="Unassembled WGS sequence"/>
</dbReference>
<evidence type="ECO:0000259" key="11">
    <source>
        <dbReference type="Pfam" id="PF00814"/>
    </source>
</evidence>
<dbReference type="PROSITE" id="PS01016">
    <property type="entry name" value="GLYCOPROTEASE"/>
    <property type="match status" value="1"/>
</dbReference>
<dbReference type="GO" id="GO:0061711">
    <property type="term" value="F:tRNA N(6)-L-threonylcarbamoyladenine synthase activity"/>
    <property type="evidence" value="ECO:0007669"/>
    <property type="project" value="UniProtKB-EC"/>
</dbReference>
<dbReference type="GO" id="GO:0005634">
    <property type="term" value="C:nucleus"/>
    <property type="evidence" value="ECO:0007669"/>
    <property type="project" value="UniProtKB-SubCell"/>
</dbReference>
<feature type="binding site" evidence="9">
    <location>
        <position position="115"/>
    </location>
    <ligand>
        <name>a divalent metal cation</name>
        <dbReference type="ChEBI" id="CHEBI:60240"/>
    </ligand>
</feature>
<keyword evidence="10" id="KW-0472">Membrane</keyword>
<dbReference type="InterPro" id="IPR017860">
    <property type="entry name" value="Peptidase_M22_CS"/>
</dbReference>
<reference evidence="13" key="1">
    <citation type="submission" date="2010-08" db="EMBL/GenBank/DDBJ databases">
        <authorList>
            <consortium name="Caenorhabditis japonica Sequencing Consortium"/>
            <person name="Wilson R.K."/>
        </authorList>
    </citation>
    <scope>NUCLEOTIDE SEQUENCE [LARGE SCALE GENOMIC DNA]</scope>
    <source>
        <strain evidence="13">DF5081</strain>
    </source>
</reference>
<dbReference type="EC" id="2.3.1.234" evidence="1"/>
<feature type="binding site" evidence="9">
    <location>
        <position position="111"/>
    </location>
    <ligand>
        <name>a divalent metal cation</name>
        <dbReference type="ChEBI" id="CHEBI:60240"/>
    </ligand>
</feature>
<dbReference type="AlphaFoldDB" id="A0A8R1E5K9"/>
<evidence type="ECO:0000256" key="6">
    <source>
        <dbReference type="ARBA" id="ARBA00023315"/>
    </source>
</evidence>
<feature type="binding site" evidence="9">
    <location>
        <position position="183"/>
    </location>
    <ligand>
        <name>substrate</name>
    </ligand>
</feature>
<dbReference type="GO" id="GO:0002949">
    <property type="term" value="P:tRNA threonylcarbamoyladenosine modification"/>
    <property type="evidence" value="ECO:0007669"/>
    <property type="project" value="UniProtKB-UniRule"/>
</dbReference>
<evidence type="ECO:0000256" key="4">
    <source>
        <dbReference type="ARBA" id="ARBA00022694"/>
    </source>
</evidence>
<dbReference type="OMA" id="HHRSWVV"/>
<keyword evidence="9" id="KW-0539">Nucleus</keyword>
<dbReference type="InterPro" id="IPR034680">
    <property type="entry name" value="Kae1_archaea_euk"/>
</dbReference>
<dbReference type="CDD" id="cd24132">
    <property type="entry name" value="ASKHA_NBD_OSGEP_like_euk"/>
    <property type="match status" value="1"/>
</dbReference>
<dbReference type="GO" id="GO:0046872">
    <property type="term" value="F:metal ion binding"/>
    <property type="evidence" value="ECO:0007669"/>
    <property type="project" value="UniProtKB-KW"/>
</dbReference>
<evidence type="ECO:0000256" key="1">
    <source>
        <dbReference type="ARBA" id="ARBA00012156"/>
    </source>
</evidence>
<dbReference type="PANTHER" id="PTHR11735:SF14">
    <property type="entry name" value="TRNA N6-ADENOSINE THREONYLCARBAMOYLTRANSFERASE"/>
    <property type="match status" value="1"/>
</dbReference>
<evidence type="ECO:0000256" key="2">
    <source>
        <dbReference type="ARBA" id="ARBA00022490"/>
    </source>
</evidence>
<feature type="binding site" evidence="9">
    <location>
        <position position="268"/>
    </location>
    <ligand>
        <name>substrate</name>
    </ligand>
</feature>
<dbReference type="PANTHER" id="PTHR11735">
    <property type="entry name" value="TRNA N6-ADENOSINE THREONYLCARBAMOYLTRANSFERASE"/>
    <property type="match status" value="1"/>
</dbReference>
<feature type="binding site" evidence="9">
    <location>
        <position position="179"/>
    </location>
    <ligand>
        <name>substrate</name>
    </ligand>
</feature>
<feature type="binding site" evidence="9">
    <location>
        <begin position="132"/>
        <end position="136"/>
    </location>
    <ligand>
        <name>substrate</name>
    </ligand>
</feature>
<comment type="subcellular location">
    <subcellularLocation>
        <location evidence="9">Cytoplasm</location>
    </subcellularLocation>
    <subcellularLocation>
        <location evidence="9">Nucleus</location>
    </subcellularLocation>
</comment>
<keyword evidence="10" id="KW-1133">Transmembrane helix</keyword>
<evidence type="ECO:0000256" key="5">
    <source>
        <dbReference type="ARBA" id="ARBA00022723"/>
    </source>
</evidence>
<evidence type="ECO:0000313" key="12">
    <source>
        <dbReference type="EnsemblMetazoa" id="CJA19418.1"/>
    </source>
</evidence>
<sequence length="413" mass="45134">MVCVLGIEGSANKIGVGIIRDGEVLSNPRATFHAPPGEGFRPTETAVHHRQQIIRLVKEALQQAKIEHPETEIDGIAFTKGPGMGGPLQVGAIVARTLSLTWKKPIIPVNHCVGHIEMGRLITGADNPVVLYVSGGNTQVISYTNRRYRIFGETIDIAVGNCLDRFARVLKLPNDPSPGYNIEQLAKNGSKLFDLPYAVKGMDVSLSGILSLIEKKGPKLMESGEFTAADLCFSLQETVFAMLIEITERAMAHTASQELLIVGGVGCNLRLQEMASVMCAERNAHLFATDERFCIDNGAMIARAGELMLASGMKFDLSKTTITQRYRTDQEFDKMSTRVVIISVVPIAFSLITLLLLCSSMLKVKKMISICDEISSSAHWLSRTAVRVGIGETARSTIAEYAHTKPELHRLLK</sequence>
<keyword evidence="3 9" id="KW-0808">Transferase</keyword>
<keyword evidence="2 9" id="KW-0963">Cytoplasm</keyword>
<dbReference type="InterPro" id="IPR000905">
    <property type="entry name" value="Gcp-like_dom"/>
</dbReference>
<evidence type="ECO:0000256" key="9">
    <source>
        <dbReference type="HAMAP-Rule" id="MF_03180"/>
    </source>
</evidence>
<feature type="domain" description="Gcp-like" evidence="11">
    <location>
        <begin position="28"/>
        <end position="302"/>
    </location>
</feature>
<dbReference type="GO" id="GO:0005737">
    <property type="term" value="C:cytoplasm"/>
    <property type="evidence" value="ECO:0007669"/>
    <property type="project" value="UniProtKB-SubCell"/>
</dbReference>
<evidence type="ECO:0000256" key="8">
    <source>
        <dbReference type="ARBA" id="ARBA00048117"/>
    </source>
</evidence>
<dbReference type="EnsemblMetazoa" id="CJA19418.1">
    <property type="protein sequence ID" value="CJA19418.1"/>
    <property type="gene ID" value="WBGene00138622"/>
</dbReference>
<feature type="transmembrane region" description="Helical" evidence="10">
    <location>
        <begin position="339"/>
        <end position="358"/>
    </location>
</feature>
<name>A0A8R1E5K9_CAEJA</name>
<comment type="similarity">
    <text evidence="9">Belongs to the KAE1 / TsaD family.</text>
</comment>
<dbReference type="HAMAP" id="MF_01446">
    <property type="entry name" value="Kae1"/>
    <property type="match status" value="1"/>
</dbReference>
<keyword evidence="6 9" id="KW-0012">Acyltransferase</keyword>
<dbReference type="PRINTS" id="PR00789">
    <property type="entry name" value="OSIALOPTASE"/>
</dbReference>
<keyword evidence="13" id="KW-1185">Reference proteome</keyword>
<reference evidence="12" key="2">
    <citation type="submission" date="2022-06" db="UniProtKB">
        <authorList>
            <consortium name="EnsemblMetazoa"/>
        </authorList>
    </citation>
    <scope>IDENTIFICATION</scope>
    <source>
        <strain evidence="12">DF5081</strain>
    </source>
</reference>
<dbReference type="NCBIfam" id="TIGR03722">
    <property type="entry name" value="arch_KAE1"/>
    <property type="match status" value="1"/>
</dbReference>
<dbReference type="Gene3D" id="3.30.420.40">
    <property type="match status" value="2"/>
</dbReference>